<keyword evidence="3" id="KW-0812">Transmembrane</keyword>
<keyword evidence="5" id="KW-0472">Membrane</keyword>
<dbReference type="Pfam" id="PF20519">
    <property type="entry name" value="Polycystin_dom"/>
    <property type="match status" value="1"/>
</dbReference>
<dbReference type="AlphaFoldDB" id="A0A8S3GA30"/>
<feature type="domain" description="Polycystin" evidence="6">
    <location>
        <begin position="12"/>
        <end position="163"/>
    </location>
</feature>
<dbReference type="InterPro" id="IPR051223">
    <property type="entry name" value="Polycystin"/>
</dbReference>
<comment type="subcellular location">
    <subcellularLocation>
        <location evidence="1">Membrane</location>
        <topology evidence="1">Multi-pass membrane protein</topology>
    </subcellularLocation>
</comment>
<dbReference type="InterPro" id="IPR046791">
    <property type="entry name" value="Polycystin_dom"/>
</dbReference>
<comment type="similarity">
    <text evidence="2">Belongs to the polycystin family.</text>
</comment>
<gene>
    <name evidence="7" type="ORF">BYL167_LOCUS74361</name>
</gene>
<dbReference type="PANTHER" id="PTHR10877">
    <property type="entry name" value="POLYCYSTIN FAMILY MEMBER"/>
    <property type="match status" value="1"/>
</dbReference>
<evidence type="ECO:0000256" key="3">
    <source>
        <dbReference type="ARBA" id="ARBA00022692"/>
    </source>
</evidence>
<dbReference type="GO" id="GO:0005262">
    <property type="term" value="F:calcium channel activity"/>
    <property type="evidence" value="ECO:0007669"/>
    <property type="project" value="TreeGrafter"/>
</dbReference>
<dbReference type="Proteomes" id="UP000681967">
    <property type="component" value="Unassembled WGS sequence"/>
</dbReference>
<protein>
    <recommendedName>
        <fullName evidence="6">Polycystin domain-containing protein</fullName>
    </recommendedName>
</protein>
<reference evidence="7" key="1">
    <citation type="submission" date="2021-02" db="EMBL/GenBank/DDBJ databases">
        <authorList>
            <person name="Nowell W R."/>
        </authorList>
    </citation>
    <scope>NUCLEOTIDE SEQUENCE</scope>
</reference>
<evidence type="ECO:0000313" key="8">
    <source>
        <dbReference type="Proteomes" id="UP000681967"/>
    </source>
</evidence>
<evidence type="ECO:0000313" key="7">
    <source>
        <dbReference type="EMBL" id="CAF5160252.1"/>
    </source>
</evidence>
<dbReference type="GO" id="GO:0016020">
    <property type="term" value="C:membrane"/>
    <property type="evidence" value="ECO:0007669"/>
    <property type="project" value="UniProtKB-SubCell"/>
</dbReference>
<keyword evidence="4" id="KW-1133">Transmembrane helix</keyword>
<comment type="caution">
    <text evidence="7">The sequence shown here is derived from an EMBL/GenBank/DDBJ whole genome shotgun (WGS) entry which is preliminary data.</text>
</comment>
<evidence type="ECO:0000256" key="4">
    <source>
        <dbReference type="ARBA" id="ARBA00022989"/>
    </source>
</evidence>
<dbReference type="GO" id="GO:0050982">
    <property type="term" value="P:detection of mechanical stimulus"/>
    <property type="evidence" value="ECO:0007669"/>
    <property type="project" value="TreeGrafter"/>
</dbReference>
<evidence type="ECO:0000256" key="2">
    <source>
        <dbReference type="ARBA" id="ARBA00007200"/>
    </source>
</evidence>
<evidence type="ECO:0000259" key="6">
    <source>
        <dbReference type="Pfam" id="PF20519"/>
    </source>
</evidence>
<feature type="non-terminal residue" evidence="7">
    <location>
        <position position="1"/>
    </location>
</feature>
<dbReference type="PANTHER" id="PTHR10877:SF183">
    <property type="entry name" value="AT14535P-RELATED"/>
    <property type="match status" value="1"/>
</dbReference>
<name>A0A8S3GA30_9BILA</name>
<evidence type="ECO:0000256" key="5">
    <source>
        <dbReference type="ARBA" id="ARBA00023136"/>
    </source>
</evidence>
<evidence type="ECO:0000256" key="1">
    <source>
        <dbReference type="ARBA" id="ARBA00004141"/>
    </source>
</evidence>
<sequence length="164" mass="19482">MTIHRSWSKIFKISRISEYWNWLENSFVENIRAQEWYNGQPPSNLSGYINDRSNRLIGWATMRQLRIKPDSCKIEKPVQYLFAHCYDDYSFFNEEKQSFQPGWRNNQTSSSFNSVINRAFTYQTSDELNSSIYVGKHETYNSGGYAYEFRGRLSDLQSNLSELY</sequence>
<accession>A0A8S3GA30</accession>
<organism evidence="7 8">
    <name type="scientific">Rotaria magnacalcarata</name>
    <dbReference type="NCBI Taxonomy" id="392030"/>
    <lineage>
        <taxon>Eukaryota</taxon>
        <taxon>Metazoa</taxon>
        <taxon>Spiralia</taxon>
        <taxon>Gnathifera</taxon>
        <taxon>Rotifera</taxon>
        <taxon>Eurotatoria</taxon>
        <taxon>Bdelloidea</taxon>
        <taxon>Philodinida</taxon>
        <taxon>Philodinidae</taxon>
        <taxon>Rotaria</taxon>
    </lineage>
</organism>
<proteinExistence type="inferred from homology"/>
<dbReference type="EMBL" id="CAJOBH010265183">
    <property type="protein sequence ID" value="CAF5160252.1"/>
    <property type="molecule type" value="Genomic_DNA"/>
</dbReference>